<proteinExistence type="predicted"/>
<reference evidence="2 3" key="1">
    <citation type="journal article" date="2018" name="Nat. Genet.">
        <title>The Rosa genome provides new insights in the design of modern roses.</title>
        <authorList>
            <person name="Bendahmane M."/>
        </authorList>
    </citation>
    <scope>NUCLEOTIDE SEQUENCE [LARGE SCALE GENOMIC DNA]</scope>
    <source>
        <strain evidence="3">cv. Old Blush</strain>
    </source>
</reference>
<keyword evidence="3" id="KW-1185">Reference proteome</keyword>
<dbReference type="AlphaFoldDB" id="A0A2P6S5G6"/>
<feature type="compositionally biased region" description="Polar residues" evidence="1">
    <location>
        <begin position="23"/>
        <end position="42"/>
    </location>
</feature>
<evidence type="ECO:0000313" key="2">
    <source>
        <dbReference type="EMBL" id="PRQ53918.1"/>
    </source>
</evidence>
<sequence>MKYTSRRVRGNFRRIFRERELSSLTRSCSGTRGRNPARTPSSGHDAAPEHRKELRLHVVYLPTPLDHPCNNGERSSNNRKPRAFSGHLCNFRRPIKPHLRR</sequence>
<name>A0A2P6S5G6_ROSCH</name>
<feature type="region of interest" description="Disordered" evidence="1">
    <location>
        <begin position="23"/>
        <end position="51"/>
    </location>
</feature>
<dbReference type="Gramene" id="PRQ53918">
    <property type="protein sequence ID" value="PRQ53918"/>
    <property type="gene ID" value="RchiOBHm_Chr2g0171811"/>
</dbReference>
<accession>A0A2P6S5G6</accession>
<feature type="region of interest" description="Disordered" evidence="1">
    <location>
        <begin position="64"/>
        <end position="101"/>
    </location>
</feature>
<evidence type="ECO:0000313" key="3">
    <source>
        <dbReference type="Proteomes" id="UP000238479"/>
    </source>
</evidence>
<dbReference type="EMBL" id="PDCK01000040">
    <property type="protein sequence ID" value="PRQ53918.1"/>
    <property type="molecule type" value="Genomic_DNA"/>
</dbReference>
<comment type="caution">
    <text evidence="2">The sequence shown here is derived from an EMBL/GenBank/DDBJ whole genome shotgun (WGS) entry which is preliminary data.</text>
</comment>
<gene>
    <name evidence="2" type="ORF">RchiOBHm_Chr2g0171811</name>
</gene>
<organism evidence="2 3">
    <name type="scientific">Rosa chinensis</name>
    <name type="common">China rose</name>
    <dbReference type="NCBI Taxonomy" id="74649"/>
    <lineage>
        <taxon>Eukaryota</taxon>
        <taxon>Viridiplantae</taxon>
        <taxon>Streptophyta</taxon>
        <taxon>Embryophyta</taxon>
        <taxon>Tracheophyta</taxon>
        <taxon>Spermatophyta</taxon>
        <taxon>Magnoliopsida</taxon>
        <taxon>eudicotyledons</taxon>
        <taxon>Gunneridae</taxon>
        <taxon>Pentapetalae</taxon>
        <taxon>rosids</taxon>
        <taxon>fabids</taxon>
        <taxon>Rosales</taxon>
        <taxon>Rosaceae</taxon>
        <taxon>Rosoideae</taxon>
        <taxon>Rosoideae incertae sedis</taxon>
        <taxon>Rosa</taxon>
    </lineage>
</organism>
<protein>
    <submittedName>
        <fullName evidence="2">Uncharacterized protein</fullName>
    </submittedName>
</protein>
<evidence type="ECO:0000256" key="1">
    <source>
        <dbReference type="SAM" id="MobiDB-lite"/>
    </source>
</evidence>
<dbReference type="Proteomes" id="UP000238479">
    <property type="component" value="Chromosome 2"/>
</dbReference>